<evidence type="ECO:0000313" key="4">
    <source>
        <dbReference type="EMBL" id="SEG15813.1"/>
    </source>
</evidence>
<accession>A0A1H5XVY3</accession>
<dbReference type="PANTHER" id="PTHR12304">
    <property type="entry name" value="INOSINE-URIDINE PREFERRING NUCLEOSIDE HYDROLASE"/>
    <property type="match status" value="1"/>
</dbReference>
<evidence type="ECO:0000256" key="2">
    <source>
        <dbReference type="ARBA" id="ARBA00023295"/>
    </source>
</evidence>
<dbReference type="InterPro" id="IPR023186">
    <property type="entry name" value="IUNH"/>
</dbReference>
<dbReference type="SUPFAM" id="SSF53590">
    <property type="entry name" value="Nucleoside hydrolase"/>
    <property type="match status" value="1"/>
</dbReference>
<dbReference type="GO" id="GO:0045437">
    <property type="term" value="F:uridine nucleosidase activity"/>
    <property type="evidence" value="ECO:0007669"/>
    <property type="project" value="UniProtKB-ARBA"/>
</dbReference>
<gene>
    <name evidence="4" type="ORF">SAMN02982929_01658</name>
    <name evidence="5" type="ORF">SAMN05216506_11984</name>
</gene>
<evidence type="ECO:0000313" key="6">
    <source>
        <dbReference type="Proteomes" id="UP000199690"/>
    </source>
</evidence>
<dbReference type="InterPro" id="IPR015910">
    <property type="entry name" value="I/U_nuclsd_hydro_CS"/>
</dbReference>
<reference evidence="6 7" key="1">
    <citation type="submission" date="2016-10" db="EMBL/GenBank/DDBJ databases">
        <authorList>
            <person name="Varghese N."/>
            <person name="Submissions S."/>
        </authorList>
    </citation>
    <scope>NUCLEOTIDE SEQUENCE [LARGE SCALE GENOMIC DNA]</scope>
    <source>
        <strain evidence="7">ATCC 20501</strain>
        <strain evidence="5 6">CGMCC 4.3529</strain>
    </source>
</reference>
<reference evidence="4" key="2">
    <citation type="submission" date="2016-10" db="EMBL/GenBank/DDBJ databases">
        <authorList>
            <person name="de Groot N.N."/>
        </authorList>
    </citation>
    <scope>NUCLEOTIDE SEQUENCE [LARGE SCALE GENOMIC DNA]</scope>
    <source>
        <strain evidence="4">ATCC 20501</strain>
    </source>
</reference>
<protein>
    <submittedName>
        <fullName evidence="4 5">Purine nucleosidase</fullName>
    </submittedName>
</protein>
<dbReference type="GO" id="GO:0006152">
    <property type="term" value="P:purine nucleoside catabolic process"/>
    <property type="evidence" value="ECO:0007669"/>
    <property type="project" value="TreeGrafter"/>
</dbReference>
<dbReference type="GO" id="GO:0005829">
    <property type="term" value="C:cytosol"/>
    <property type="evidence" value="ECO:0007669"/>
    <property type="project" value="TreeGrafter"/>
</dbReference>
<dbReference type="EMBL" id="FNVB01000002">
    <property type="protein sequence ID" value="SEG15813.1"/>
    <property type="molecule type" value="Genomic_DNA"/>
</dbReference>
<accession>A0A1I2FZV4</accession>
<dbReference type="InterPro" id="IPR001910">
    <property type="entry name" value="Inosine/uridine_hydrolase_dom"/>
</dbReference>
<proteinExistence type="predicted"/>
<name>A0A1H5XVY3_9PSEU</name>
<dbReference type="AlphaFoldDB" id="A0A1H5XVY3"/>
<evidence type="ECO:0000313" key="7">
    <source>
        <dbReference type="Proteomes" id="UP000236729"/>
    </source>
</evidence>
<feature type="domain" description="Inosine/uridine-preferring nucleoside hydrolase" evidence="3">
    <location>
        <begin position="5"/>
        <end position="303"/>
    </location>
</feature>
<keyword evidence="6" id="KW-1185">Reference proteome</keyword>
<dbReference type="GO" id="GO:0008477">
    <property type="term" value="F:purine nucleosidase activity"/>
    <property type="evidence" value="ECO:0007669"/>
    <property type="project" value="TreeGrafter"/>
</dbReference>
<evidence type="ECO:0000256" key="1">
    <source>
        <dbReference type="ARBA" id="ARBA00022801"/>
    </source>
</evidence>
<keyword evidence="1" id="KW-0378">Hydrolase</keyword>
<dbReference type="PROSITE" id="PS01247">
    <property type="entry name" value="IUNH"/>
    <property type="match status" value="1"/>
</dbReference>
<dbReference type="SMR" id="A0A1H5XVY3"/>
<dbReference type="Proteomes" id="UP000236729">
    <property type="component" value="Unassembled WGS sequence"/>
</dbReference>
<dbReference type="EMBL" id="FOME01000019">
    <property type="protein sequence ID" value="SFF10862.1"/>
    <property type="molecule type" value="Genomic_DNA"/>
</dbReference>
<sequence>MGRKIILDVDTGTDDAVAIMFAALHPELDLLGITTVNGNVALANTTDNTLRVLDWIGRPDIPVHPGVPHPIARFGFPGGKHFEQGDENDPHGTELPIPAPSTAARDTGAIEYLVETLRATTEQITLVAVGPLSNIATALAVDPSVAGAVDELVVMGGGHAVTNVSASAEFNIWADPEAASVVFSAGFARRTLVTLDATHRALIPQRTCEALDALGTPAGTAAARFITRRIGAYEHTAVGAAPVHDVVCTAYLVAPEVISTRHLPVAVETASPLTVGRTVIDTRPDTELEPNAHIALDANADLVNELLLSTFARDVTS</sequence>
<evidence type="ECO:0000313" key="5">
    <source>
        <dbReference type="EMBL" id="SFF10862.1"/>
    </source>
</evidence>
<evidence type="ECO:0000259" key="3">
    <source>
        <dbReference type="Pfam" id="PF01156"/>
    </source>
</evidence>
<dbReference type="RefSeq" id="WP_093358150.1">
    <property type="nucleotide sequence ID" value="NZ_FNVB01000002.1"/>
</dbReference>
<dbReference type="PROSITE" id="PS50176">
    <property type="entry name" value="ARM_REPEAT"/>
    <property type="match status" value="1"/>
</dbReference>
<dbReference type="InterPro" id="IPR000225">
    <property type="entry name" value="Armadillo"/>
</dbReference>
<keyword evidence="2" id="KW-0326">Glycosidase</keyword>
<dbReference type="InterPro" id="IPR036452">
    <property type="entry name" value="Ribo_hydro-like"/>
</dbReference>
<dbReference type="Proteomes" id="UP000199690">
    <property type="component" value="Unassembled WGS sequence"/>
</dbReference>
<dbReference type="Gene3D" id="3.90.245.10">
    <property type="entry name" value="Ribonucleoside hydrolase-like"/>
    <property type="match status" value="1"/>
</dbReference>
<organism evidence="4 7">
    <name type="scientific">Saccharopolyspora kobensis</name>
    <dbReference type="NCBI Taxonomy" id="146035"/>
    <lineage>
        <taxon>Bacteria</taxon>
        <taxon>Bacillati</taxon>
        <taxon>Actinomycetota</taxon>
        <taxon>Actinomycetes</taxon>
        <taxon>Pseudonocardiales</taxon>
        <taxon>Pseudonocardiaceae</taxon>
        <taxon>Saccharopolyspora</taxon>
    </lineage>
</organism>
<dbReference type="PANTHER" id="PTHR12304:SF4">
    <property type="entry name" value="URIDINE NUCLEOSIDASE"/>
    <property type="match status" value="1"/>
</dbReference>
<dbReference type="Pfam" id="PF01156">
    <property type="entry name" value="IU_nuc_hydro"/>
    <property type="match status" value="1"/>
</dbReference>